<protein>
    <submittedName>
        <fullName evidence="2">Uncharacterized protein</fullName>
    </submittedName>
</protein>
<dbReference type="Proteomes" id="UP001430953">
    <property type="component" value="Unassembled WGS sequence"/>
</dbReference>
<name>A0AAW2FMA1_9HYME</name>
<gene>
    <name evidence="2" type="ORF">PUN28_010547</name>
</gene>
<evidence type="ECO:0000313" key="3">
    <source>
        <dbReference type="Proteomes" id="UP001430953"/>
    </source>
</evidence>
<feature type="transmembrane region" description="Helical" evidence="1">
    <location>
        <begin position="123"/>
        <end position="141"/>
    </location>
</feature>
<proteinExistence type="predicted"/>
<evidence type="ECO:0000256" key="1">
    <source>
        <dbReference type="SAM" id="Phobius"/>
    </source>
</evidence>
<reference evidence="2 3" key="1">
    <citation type="submission" date="2023-03" db="EMBL/GenBank/DDBJ databases">
        <title>High recombination rates correlate with genetic variation in Cardiocondyla obscurior ants.</title>
        <authorList>
            <person name="Errbii M."/>
        </authorList>
    </citation>
    <scope>NUCLEOTIDE SEQUENCE [LARGE SCALE GENOMIC DNA]</scope>
    <source>
        <strain evidence="2">Alpha-2009</strain>
        <tissue evidence="2">Whole body</tissue>
    </source>
</reference>
<keyword evidence="3" id="KW-1185">Reference proteome</keyword>
<organism evidence="2 3">
    <name type="scientific">Cardiocondyla obscurior</name>
    <dbReference type="NCBI Taxonomy" id="286306"/>
    <lineage>
        <taxon>Eukaryota</taxon>
        <taxon>Metazoa</taxon>
        <taxon>Ecdysozoa</taxon>
        <taxon>Arthropoda</taxon>
        <taxon>Hexapoda</taxon>
        <taxon>Insecta</taxon>
        <taxon>Pterygota</taxon>
        <taxon>Neoptera</taxon>
        <taxon>Endopterygota</taxon>
        <taxon>Hymenoptera</taxon>
        <taxon>Apocrita</taxon>
        <taxon>Aculeata</taxon>
        <taxon>Formicoidea</taxon>
        <taxon>Formicidae</taxon>
        <taxon>Myrmicinae</taxon>
        <taxon>Cardiocondyla</taxon>
    </lineage>
</organism>
<evidence type="ECO:0000313" key="2">
    <source>
        <dbReference type="EMBL" id="KAL0115047.1"/>
    </source>
</evidence>
<keyword evidence="1" id="KW-0472">Membrane</keyword>
<comment type="caution">
    <text evidence="2">The sequence shown here is derived from an EMBL/GenBank/DDBJ whole genome shotgun (WGS) entry which is preliminary data.</text>
</comment>
<dbReference type="AlphaFoldDB" id="A0AAW2FMA1"/>
<keyword evidence="1" id="KW-1133">Transmembrane helix</keyword>
<feature type="transmembrane region" description="Helical" evidence="1">
    <location>
        <begin position="6"/>
        <end position="23"/>
    </location>
</feature>
<keyword evidence="1" id="KW-0812">Transmembrane</keyword>
<dbReference type="EMBL" id="JADYXP020000010">
    <property type="protein sequence ID" value="KAL0115047.1"/>
    <property type="molecule type" value="Genomic_DNA"/>
</dbReference>
<sequence>MSRSNIAIIFIVSSQIYFWCMSIRNRVARYAIKSRLEVNNRDAALFTPLPPINLIDERRVIKSIRELHSLVRRDSFRRVSTVSQRLGLTHRKHSAHINCEHGTLYGEYSCSVFDQFIDSRAKWFNNNFLILSLLYVYLNFYNSSICFY</sequence>
<accession>A0AAW2FMA1</accession>